<dbReference type="PANTHER" id="PTHR48065:SF25">
    <property type="entry name" value="OS01G0891700 PROTEIN"/>
    <property type="match status" value="1"/>
</dbReference>
<keyword evidence="1" id="KW-0433">Leucine-rich repeat</keyword>
<accession>A0A6D2HGE3</accession>
<feature type="signal peptide" evidence="3">
    <location>
        <begin position="1"/>
        <end position="21"/>
    </location>
</feature>
<feature type="chain" id="PRO_5025413888" description="Leucine-rich repeat-containing N-terminal plant-type domain-containing protein" evidence="3">
    <location>
        <begin position="22"/>
        <end position="297"/>
    </location>
</feature>
<dbReference type="Pfam" id="PF08263">
    <property type="entry name" value="LRRNT_2"/>
    <property type="match status" value="1"/>
</dbReference>
<evidence type="ECO:0000256" key="3">
    <source>
        <dbReference type="SAM" id="SignalP"/>
    </source>
</evidence>
<evidence type="ECO:0000313" key="5">
    <source>
        <dbReference type="EMBL" id="CAA7013797.1"/>
    </source>
</evidence>
<protein>
    <recommendedName>
        <fullName evidence="4">Leucine-rich repeat-containing N-terminal plant-type domain-containing protein</fullName>
    </recommendedName>
</protein>
<evidence type="ECO:0000259" key="4">
    <source>
        <dbReference type="Pfam" id="PF08263"/>
    </source>
</evidence>
<dbReference type="InterPro" id="IPR001611">
    <property type="entry name" value="Leu-rich_rpt"/>
</dbReference>
<proteinExistence type="predicted"/>
<dbReference type="EMBL" id="CACVBM020000066">
    <property type="protein sequence ID" value="CAA7013797.1"/>
    <property type="molecule type" value="Genomic_DNA"/>
</dbReference>
<evidence type="ECO:0000256" key="1">
    <source>
        <dbReference type="ARBA" id="ARBA00022614"/>
    </source>
</evidence>
<dbReference type="Pfam" id="PF00560">
    <property type="entry name" value="LRR_1"/>
    <property type="match status" value="2"/>
</dbReference>
<feature type="domain" description="Leucine-rich repeat-containing N-terminal plant-type" evidence="4">
    <location>
        <begin position="25"/>
        <end position="70"/>
    </location>
</feature>
<sequence>MALVLIVVAMILQFQMKGCVGCVESERMGLLELKSYLNSLDGLGEGSILESWSDDDPKSDCCKWERVTCSDAIGGHIVNLSLNALMFMDPPRGLNISLLHSFPQLKTFAFADNKFDRLFDPIYGYKSFQRLENLETLDFSGNYFNTSVLSFLSAARSLRFLNLSSNSLEGVFPPNGFNNFRELEGLDLRNNLIKDLEAGEGLREMKLKTLDLSWNRFSETARLKGLKHFVNLQVLKLAGNKFTLTPSIQALKDMPKLQELDLAAIIRRLRQPRLLKALRIDESSRAGFKEECFDKYA</sequence>
<dbReference type="Gene3D" id="3.80.10.10">
    <property type="entry name" value="Ribonuclease Inhibitor"/>
    <property type="match status" value="2"/>
</dbReference>
<dbReference type="PROSITE" id="PS51450">
    <property type="entry name" value="LRR"/>
    <property type="match status" value="2"/>
</dbReference>
<dbReference type="PANTHER" id="PTHR48065">
    <property type="entry name" value="OS10G0469600 PROTEIN"/>
    <property type="match status" value="1"/>
</dbReference>
<dbReference type="OrthoDB" id="1108578at2759"/>
<reference evidence="5" key="1">
    <citation type="submission" date="2020-01" db="EMBL/GenBank/DDBJ databases">
        <authorList>
            <person name="Mishra B."/>
        </authorList>
    </citation>
    <scope>NUCLEOTIDE SEQUENCE [LARGE SCALE GENOMIC DNA]</scope>
</reference>
<evidence type="ECO:0000256" key="2">
    <source>
        <dbReference type="ARBA" id="ARBA00022737"/>
    </source>
</evidence>
<evidence type="ECO:0000313" key="6">
    <source>
        <dbReference type="Proteomes" id="UP000467841"/>
    </source>
</evidence>
<comment type="caution">
    <text evidence="5">The sequence shown here is derived from an EMBL/GenBank/DDBJ whole genome shotgun (WGS) entry which is preliminary data.</text>
</comment>
<dbReference type="InterPro" id="IPR032675">
    <property type="entry name" value="LRR_dom_sf"/>
</dbReference>
<keyword evidence="3" id="KW-0732">Signal</keyword>
<keyword evidence="6" id="KW-1185">Reference proteome</keyword>
<dbReference type="Pfam" id="PF12799">
    <property type="entry name" value="LRR_4"/>
    <property type="match status" value="1"/>
</dbReference>
<dbReference type="InterPro" id="IPR025875">
    <property type="entry name" value="Leu-rich_rpt_4"/>
</dbReference>
<dbReference type="AlphaFoldDB" id="A0A6D2HGE3"/>
<gene>
    <name evidence="5" type="ORF">MERR_LOCUS1031</name>
</gene>
<keyword evidence="2" id="KW-0677">Repeat</keyword>
<name>A0A6D2HGE3_9BRAS</name>
<dbReference type="InterPro" id="IPR013210">
    <property type="entry name" value="LRR_N_plant-typ"/>
</dbReference>
<dbReference type="SUPFAM" id="SSF52047">
    <property type="entry name" value="RNI-like"/>
    <property type="match status" value="1"/>
</dbReference>
<organism evidence="5 6">
    <name type="scientific">Microthlaspi erraticum</name>
    <dbReference type="NCBI Taxonomy" id="1685480"/>
    <lineage>
        <taxon>Eukaryota</taxon>
        <taxon>Viridiplantae</taxon>
        <taxon>Streptophyta</taxon>
        <taxon>Embryophyta</taxon>
        <taxon>Tracheophyta</taxon>
        <taxon>Spermatophyta</taxon>
        <taxon>Magnoliopsida</taxon>
        <taxon>eudicotyledons</taxon>
        <taxon>Gunneridae</taxon>
        <taxon>Pentapetalae</taxon>
        <taxon>rosids</taxon>
        <taxon>malvids</taxon>
        <taxon>Brassicales</taxon>
        <taxon>Brassicaceae</taxon>
        <taxon>Coluteocarpeae</taxon>
        <taxon>Microthlaspi</taxon>
    </lineage>
</organism>
<dbReference type="Proteomes" id="UP000467841">
    <property type="component" value="Unassembled WGS sequence"/>
</dbReference>